<reference evidence="3" key="1">
    <citation type="submission" date="2017-02" db="UniProtKB">
        <authorList>
            <consortium name="WormBaseParasite"/>
        </authorList>
    </citation>
    <scope>IDENTIFICATION</scope>
</reference>
<evidence type="ECO:0000313" key="1">
    <source>
        <dbReference type="EMBL" id="VDM23504.1"/>
    </source>
</evidence>
<accession>A0A0R3WSV8</accession>
<name>A0A0R3WSV8_HYDTA</name>
<keyword evidence="2" id="KW-1185">Reference proteome</keyword>
<dbReference type="WBParaSite" id="TTAC_0000384801-mRNA-1">
    <property type="protein sequence ID" value="TTAC_0000384801-mRNA-1"/>
    <property type="gene ID" value="TTAC_0000384801"/>
</dbReference>
<organism evidence="3">
    <name type="scientific">Hydatigena taeniaeformis</name>
    <name type="common">Feline tapeworm</name>
    <name type="synonym">Taenia taeniaeformis</name>
    <dbReference type="NCBI Taxonomy" id="6205"/>
    <lineage>
        <taxon>Eukaryota</taxon>
        <taxon>Metazoa</taxon>
        <taxon>Spiralia</taxon>
        <taxon>Lophotrochozoa</taxon>
        <taxon>Platyhelminthes</taxon>
        <taxon>Cestoda</taxon>
        <taxon>Eucestoda</taxon>
        <taxon>Cyclophyllidea</taxon>
        <taxon>Taeniidae</taxon>
        <taxon>Hydatigera</taxon>
    </lineage>
</organism>
<sequence length="275" mass="30387">MAPKLIQSTNEFQIGISDVVNAAKNSSSVDLVAQKERFDAVFDAGLSDFQRDFINNSSAAAAVRAKEALQQVVYKFSAGSADSTAMKDFLETLEKTSVELPFIRSTISDVLNSECTVDQLSTCRGLLFTTDNDLKLTYTLEQFQSSQVANLLTTLESNQQNVKNLDNFTETLLRMKEDVKKTIQPILDEIVKVITNSASSNLAIIIGWLTLTNSFIEVIYTQCPSDAWNDLSNSPKTRENLVKSLELVAETARSFLAKFNDIIANYISSDSSYVA</sequence>
<proteinExistence type="predicted"/>
<protein>
    <submittedName>
        <fullName evidence="3">Effector from type III secretion system family protein</fullName>
    </submittedName>
</protein>
<dbReference type="OrthoDB" id="6229420at2759"/>
<dbReference type="Proteomes" id="UP000274429">
    <property type="component" value="Unassembled WGS sequence"/>
</dbReference>
<evidence type="ECO:0000313" key="3">
    <source>
        <dbReference type="WBParaSite" id="TTAC_0000384801-mRNA-1"/>
    </source>
</evidence>
<evidence type="ECO:0000313" key="2">
    <source>
        <dbReference type="Proteomes" id="UP000274429"/>
    </source>
</evidence>
<dbReference type="STRING" id="6205.A0A0R3WSV8"/>
<dbReference type="EMBL" id="UYWX01003122">
    <property type="protein sequence ID" value="VDM23504.1"/>
    <property type="molecule type" value="Genomic_DNA"/>
</dbReference>
<dbReference type="AlphaFoldDB" id="A0A0R3WSV8"/>
<gene>
    <name evidence="1" type="ORF">TTAC_LOCUS3832</name>
</gene>
<reference evidence="1 2" key="2">
    <citation type="submission" date="2018-11" db="EMBL/GenBank/DDBJ databases">
        <authorList>
            <consortium name="Pathogen Informatics"/>
        </authorList>
    </citation>
    <scope>NUCLEOTIDE SEQUENCE [LARGE SCALE GENOMIC DNA]</scope>
</reference>